<organism evidence="2 4">
    <name type="scientific">Didymodactylos carnosus</name>
    <dbReference type="NCBI Taxonomy" id="1234261"/>
    <lineage>
        <taxon>Eukaryota</taxon>
        <taxon>Metazoa</taxon>
        <taxon>Spiralia</taxon>
        <taxon>Gnathifera</taxon>
        <taxon>Rotifera</taxon>
        <taxon>Eurotatoria</taxon>
        <taxon>Bdelloidea</taxon>
        <taxon>Philodinida</taxon>
        <taxon>Philodinidae</taxon>
        <taxon>Didymodactylos</taxon>
    </lineage>
</organism>
<evidence type="ECO:0000313" key="3">
    <source>
        <dbReference type="EMBL" id="CAF4235303.1"/>
    </source>
</evidence>
<dbReference type="Proteomes" id="UP000677228">
    <property type="component" value="Unassembled WGS sequence"/>
</dbReference>
<evidence type="ECO:0000256" key="1">
    <source>
        <dbReference type="SAM" id="Phobius"/>
    </source>
</evidence>
<feature type="transmembrane region" description="Helical" evidence="1">
    <location>
        <begin position="20"/>
        <end position="37"/>
    </location>
</feature>
<evidence type="ECO:0000313" key="4">
    <source>
        <dbReference type="Proteomes" id="UP000677228"/>
    </source>
</evidence>
<feature type="transmembrane region" description="Helical" evidence="1">
    <location>
        <begin position="57"/>
        <end position="76"/>
    </location>
</feature>
<feature type="transmembrane region" description="Helical" evidence="1">
    <location>
        <begin position="147"/>
        <end position="168"/>
    </location>
</feature>
<protein>
    <submittedName>
        <fullName evidence="2">Uncharacterized protein</fullName>
    </submittedName>
</protein>
<evidence type="ECO:0000313" key="2">
    <source>
        <dbReference type="EMBL" id="CAF1438579.1"/>
    </source>
</evidence>
<keyword evidence="1" id="KW-0812">Transmembrane</keyword>
<reference evidence="2" key="1">
    <citation type="submission" date="2021-02" db="EMBL/GenBank/DDBJ databases">
        <authorList>
            <person name="Nowell W R."/>
        </authorList>
    </citation>
    <scope>NUCLEOTIDE SEQUENCE</scope>
</reference>
<dbReference type="AlphaFoldDB" id="A0A8S2FDT8"/>
<dbReference type="EMBL" id="CAJNOK010028741">
    <property type="protein sequence ID" value="CAF1438579.1"/>
    <property type="molecule type" value="Genomic_DNA"/>
</dbReference>
<comment type="caution">
    <text evidence="2">The sequence shown here is derived from an EMBL/GenBank/DDBJ whole genome shotgun (WGS) entry which is preliminary data.</text>
</comment>
<sequence length="185" mass="20797">MEYSILQQTSTKKLKIRKLIHALLLGVISVETLRYAAAVQLWPGTFKDLLEKLNEDALYFSITIPASNMFWSKCLIKLLQIKTDRTHIDSYGDPTYVASINKKESEQWKQFHAKIRFIAVLAFCLVGVMYGIDVLDTSKSMNTKCTYGIFRVILPLVVGSAIIGVLIVKESSAVADIEFHGIGKH</sequence>
<name>A0A8S2FDT8_9BILA</name>
<dbReference type="EMBL" id="CAJOBA010050537">
    <property type="protein sequence ID" value="CAF4235303.1"/>
    <property type="molecule type" value="Genomic_DNA"/>
</dbReference>
<dbReference type="Proteomes" id="UP000682733">
    <property type="component" value="Unassembled WGS sequence"/>
</dbReference>
<gene>
    <name evidence="2" type="ORF">OVA965_LOCUS34346</name>
    <name evidence="3" type="ORF">TMI583_LOCUS35261</name>
</gene>
<keyword evidence="1" id="KW-0472">Membrane</keyword>
<feature type="transmembrane region" description="Helical" evidence="1">
    <location>
        <begin position="117"/>
        <end position="135"/>
    </location>
</feature>
<feature type="non-terminal residue" evidence="2">
    <location>
        <position position="185"/>
    </location>
</feature>
<proteinExistence type="predicted"/>
<keyword evidence="1" id="KW-1133">Transmembrane helix</keyword>
<accession>A0A8S2FDT8</accession>